<dbReference type="AlphaFoldDB" id="A0A5J4WLR5"/>
<accession>A0A5J4WLR5</accession>
<dbReference type="InterPro" id="IPR027417">
    <property type="entry name" value="P-loop_NTPase"/>
</dbReference>
<name>A0A5J4WLR5_9EUKA</name>
<dbReference type="Gene3D" id="3.40.50.300">
    <property type="entry name" value="P-loop containing nucleotide triphosphate hydrolases"/>
    <property type="match status" value="2"/>
</dbReference>
<dbReference type="OrthoDB" id="10057410at2759"/>
<sequence length="226" mass="25435">MQKINTFERGYTQLYTGNGKGKTTAALGLGIRALGAGLRVYIAQFLKGRDTSELNFFKQMKQIGYPIEIEQCGSPDFVYDLPSESVKQSTAEQIRKIHELFSLCHCNEQGRCTCPYDVFILDEAIVCCTIIGMSEKDVLKDSDINKVGVQHEIDDEIQKKQILEQSGIELDLLELIRIKPKHVELILTGRGASNQLIEASDLVTEMCEVKHYYNTQKVTARIGIEI</sequence>
<proteinExistence type="predicted"/>
<dbReference type="GO" id="GO:0005524">
    <property type="term" value="F:ATP binding"/>
    <property type="evidence" value="ECO:0007669"/>
    <property type="project" value="InterPro"/>
</dbReference>
<keyword evidence="1" id="KW-0808">Transferase</keyword>
<dbReference type="Proteomes" id="UP000324800">
    <property type="component" value="Unassembled WGS sequence"/>
</dbReference>
<reference evidence="1 2" key="1">
    <citation type="submission" date="2019-03" db="EMBL/GenBank/DDBJ databases">
        <title>Single cell metagenomics reveals metabolic interactions within the superorganism composed of flagellate Streblomastix strix and complex community of Bacteroidetes bacteria on its surface.</title>
        <authorList>
            <person name="Treitli S.C."/>
            <person name="Kolisko M."/>
            <person name="Husnik F."/>
            <person name="Keeling P."/>
            <person name="Hampl V."/>
        </authorList>
    </citation>
    <scope>NUCLEOTIDE SEQUENCE [LARGE SCALE GENOMIC DNA]</scope>
    <source>
        <strain evidence="1">ST1C</strain>
    </source>
</reference>
<dbReference type="PIRSF" id="PIRSF015617">
    <property type="entry name" value="Adensltrnsf_CobA"/>
    <property type="match status" value="1"/>
</dbReference>
<dbReference type="GO" id="GO:0008817">
    <property type="term" value="F:corrinoid adenosyltransferase activity"/>
    <property type="evidence" value="ECO:0007669"/>
    <property type="project" value="InterPro"/>
</dbReference>
<gene>
    <name evidence="1" type="ORF">EZS28_009149</name>
</gene>
<protein>
    <submittedName>
        <fullName evidence="1">Putative cobinamide adenolsyltransferase</fullName>
    </submittedName>
</protein>
<organism evidence="1 2">
    <name type="scientific">Streblomastix strix</name>
    <dbReference type="NCBI Taxonomy" id="222440"/>
    <lineage>
        <taxon>Eukaryota</taxon>
        <taxon>Metamonada</taxon>
        <taxon>Preaxostyla</taxon>
        <taxon>Oxymonadida</taxon>
        <taxon>Streblomastigidae</taxon>
        <taxon>Streblomastix</taxon>
    </lineage>
</organism>
<dbReference type="InterPro" id="IPR003724">
    <property type="entry name" value="CblAdoTrfase_CobA"/>
</dbReference>
<evidence type="ECO:0000313" key="2">
    <source>
        <dbReference type="Proteomes" id="UP000324800"/>
    </source>
</evidence>
<dbReference type="PANTHER" id="PTHR46638">
    <property type="entry name" value="CORRINOID ADENOSYLTRANSFERASE"/>
    <property type="match status" value="1"/>
</dbReference>
<dbReference type="PANTHER" id="PTHR46638:SF1">
    <property type="entry name" value="CORRINOID ADENOSYLTRANSFERASE"/>
    <property type="match status" value="1"/>
</dbReference>
<dbReference type="Pfam" id="PF02572">
    <property type="entry name" value="CobA_CobO_BtuR"/>
    <property type="match status" value="2"/>
</dbReference>
<dbReference type="EMBL" id="SNRW01001714">
    <property type="protein sequence ID" value="KAA6395325.1"/>
    <property type="molecule type" value="Genomic_DNA"/>
</dbReference>
<dbReference type="SUPFAM" id="SSF52540">
    <property type="entry name" value="P-loop containing nucleoside triphosphate hydrolases"/>
    <property type="match status" value="1"/>
</dbReference>
<comment type="caution">
    <text evidence="1">The sequence shown here is derived from an EMBL/GenBank/DDBJ whole genome shotgun (WGS) entry which is preliminary data.</text>
</comment>
<evidence type="ECO:0000313" key="1">
    <source>
        <dbReference type="EMBL" id="KAA6395325.1"/>
    </source>
</evidence>